<dbReference type="OrthoDB" id="6141328at2759"/>
<protein>
    <submittedName>
        <fullName evidence="1">Uncharacterized protein</fullName>
    </submittedName>
</protein>
<name>A0A1X7UUW8_AMPQE</name>
<proteinExistence type="predicted"/>
<evidence type="ECO:0000313" key="1">
    <source>
        <dbReference type="EnsemblMetazoa" id="Aqu2.1.31314_001"/>
    </source>
</evidence>
<organism evidence="1">
    <name type="scientific">Amphimedon queenslandica</name>
    <name type="common">Sponge</name>
    <dbReference type="NCBI Taxonomy" id="400682"/>
    <lineage>
        <taxon>Eukaryota</taxon>
        <taxon>Metazoa</taxon>
        <taxon>Porifera</taxon>
        <taxon>Demospongiae</taxon>
        <taxon>Heteroscleromorpha</taxon>
        <taxon>Haplosclerida</taxon>
        <taxon>Niphatidae</taxon>
        <taxon>Amphimedon</taxon>
    </lineage>
</organism>
<sequence length="134" mass="15069">MSTYMYILDIGRLADDQTKDKSSQVDRLDHFLTQSVMVQTVKQKTLVNRVIASTETMDSIHAQTNSCVLSTDGGIQCDLSEMPVANKDDDLIYDDLVSDADEDSRSDESMFCSDESLMKNKKQTLIKSQCSLHF</sequence>
<accession>A0A1X7UUW8</accession>
<reference evidence="1" key="1">
    <citation type="submission" date="2017-05" db="UniProtKB">
        <authorList>
            <consortium name="EnsemblMetazoa"/>
        </authorList>
    </citation>
    <scope>IDENTIFICATION</scope>
</reference>
<dbReference type="InParanoid" id="A0A1X7UUW8"/>
<dbReference type="AlphaFoldDB" id="A0A1X7UUW8"/>
<dbReference type="EnsemblMetazoa" id="Aqu2.1.31314_001">
    <property type="protein sequence ID" value="Aqu2.1.31314_001"/>
    <property type="gene ID" value="Aqu2.1.31314"/>
</dbReference>